<dbReference type="Gene3D" id="3.30.565.10">
    <property type="entry name" value="Histidine kinase-like ATPase, C-terminal domain"/>
    <property type="match status" value="1"/>
</dbReference>
<evidence type="ECO:0000259" key="10">
    <source>
        <dbReference type="PROSITE" id="PS50113"/>
    </source>
</evidence>
<keyword evidence="3 5" id="KW-0597">Phosphoprotein</keyword>
<dbReference type="EMBL" id="JANRMI010000001">
    <property type="protein sequence ID" value="MDG0815199.1"/>
    <property type="molecule type" value="Genomic_DNA"/>
</dbReference>
<evidence type="ECO:0000259" key="7">
    <source>
        <dbReference type="PROSITE" id="PS50109"/>
    </source>
</evidence>
<dbReference type="SUPFAM" id="SSF47384">
    <property type="entry name" value="Homodimeric domain of signal transducing histidine kinase"/>
    <property type="match status" value="1"/>
</dbReference>
<dbReference type="InterPro" id="IPR004358">
    <property type="entry name" value="Sig_transdc_His_kin-like_C"/>
</dbReference>
<dbReference type="InterPro" id="IPR036890">
    <property type="entry name" value="HATPase_C_sf"/>
</dbReference>
<evidence type="ECO:0000259" key="8">
    <source>
        <dbReference type="PROSITE" id="PS50110"/>
    </source>
</evidence>
<feature type="domain" description="PAC" evidence="10">
    <location>
        <begin position="65"/>
        <end position="117"/>
    </location>
</feature>
<dbReference type="Gene3D" id="3.30.450.20">
    <property type="entry name" value="PAS domain"/>
    <property type="match status" value="1"/>
</dbReference>
<dbReference type="InterPro" id="IPR011006">
    <property type="entry name" value="CheY-like_superfamily"/>
</dbReference>
<dbReference type="InterPro" id="IPR000014">
    <property type="entry name" value="PAS"/>
</dbReference>
<sequence length="519" mass="58267">MNDSVFEALLNSHALVEFSVKGHILWANQNFLKLMGYEFDEIAGSPHSIFLSDFDWADLTTGRPQTGEFRCTTKSNENIWVHGSYSPVKDENNNIIKILMIVIDITEKKQLAENLERKNRELQFAASKASAATYAKSSFLANMSHEIRTPLNSIIGITDTLAETSLDERQSSFVEILQRANHQLMTIINDILDLTKVESGEIHLNLAPFDLQKVIDDVVSVLGFRAKEKGLQLHVAVDPELDSYFIGDCDRLRQILINLLSNSIKFTHQGSITLKIGKNTTTRPGNLLFRISDSGIGIPRHMYKDIFRAFTQADTATTRRYGGTGLGLSISQKMVEMMNGQIWLESEIGTGSVFSFTATMPETTERTTSIHNPMQGRFQLTDINHRFIDSNMKILVVDDVDDNRNLFGIYLQSSQHDVHYAESGIDALRLVEQTSFDIIFMDVQMPGMDGYEATRLIRELEKAQNRQPAKILACTANAFTEDVAKSMDAGCDMHLSKPIRKDTLLKAINSYLPPAESTL</sequence>
<evidence type="ECO:0000256" key="4">
    <source>
        <dbReference type="ARBA" id="ARBA00023012"/>
    </source>
</evidence>
<dbReference type="InterPro" id="IPR035965">
    <property type="entry name" value="PAS-like_dom_sf"/>
</dbReference>
<evidence type="ECO:0000256" key="3">
    <source>
        <dbReference type="ARBA" id="ARBA00022553"/>
    </source>
</evidence>
<dbReference type="SUPFAM" id="SSF55874">
    <property type="entry name" value="ATPase domain of HSP90 chaperone/DNA topoisomerase II/histidine kinase"/>
    <property type="match status" value="1"/>
</dbReference>
<comment type="catalytic activity">
    <reaction evidence="1">
        <text>ATP + protein L-histidine = ADP + protein N-phospho-L-histidine.</text>
        <dbReference type="EC" id="2.7.13.3"/>
    </reaction>
</comment>
<keyword evidence="4" id="KW-0902">Two-component regulatory system</keyword>
<dbReference type="Pfam" id="PF02518">
    <property type="entry name" value="HATPase_c"/>
    <property type="match status" value="1"/>
</dbReference>
<organism evidence="11 12">
    <name type="scientific">Bdellovibrio svalbardensis</name>
    <dbReference type="NCBI Taxonomy" id="2972972"/>
    <lineage>
        <taxon>Bacteria</taxon>
        <taxon>Pseudomonadati</taxon>
        <taxon>Bdellovibrionota</taxon>
        <taxon>Bdellovibrionia</taxon>
        <taxon>Bdellovibrionales</taxon>
        <taxon>Pseudobdellovibrionaceae</taxon>
        <taxon>Bdellovibrio</taxon>
    </lineage>
</organism>
<comment type="caution">
    <text evidence="11">The sequence shown here is derived from an EMBL/GenBank/DDBJ whole genome shotgun (WGS) entry which is preliminary data.</text>
</comment>
<dbReference type="EC" id="2.7.13.3" evidence="2"/>
<dbReference type="Pfam" id="PF00072">
    <property type="entry name" value="Response_reg"/>
    <property type="match status" value="1"/>
</dbReference>
<name>A0ABT6DFB3_9BACT</name>
<keyword evidence="11" id="KW-0547">Nucleotide-binding</keyword>
<accession>A0ABT6DFB3</accession>
<dbReference type="SMART" id="SM00387">
    <property type="entry name" value="HATPase_c"/>
    <property type="match status" value="1"/>
</dbReference>
<evidence type="ECO:0000256" key="5">
    <source>
        <dbReference type="PROSITE-ProRule" id="PRU00169"/>
    </source>
</evidence>
<proteinExistence type="predicted"/>
<dbReference type="InterPro" id="IPR003594">
    <property type="entry name" value="HATPase_dom"/>
</dbReference>
<dbReference type="InterPro" id="IPR001789">
    <property type="entry name" value="Sig_transdc_resp-reg_receiver"/>
</dbReference>
<dbReference type="PANTHER" id="PTHR45339">
    <property type="entry name" value="HYBRID SIGNAL TRANSDUCTION HISTIDINE KINASE J"/>
    <property type="match status" value="1"/>
</dbReference>
<dbReference type="Pfam" id="PF00512">
    <property type="entry name" value="HisKA"/>
    <property type="match status" value="1"/>
</dbReference>
<dbReference type="PANTHER" id="PTHR45339:SF1">
    <property type="entry name" value="HYBRID SIGNAL TRANSDUCTION HISTIDINE KINASE J"/>
    <property type="match status" value="1"/>
</dbReference>
<dbReference type="RefSeq" id="WP_277576675.1">
    <property type="nucleotide sequence ID" value="NZ_JANRMI010000001.1"/>
</dbReference>
<keyword evidence="6" id="KW-0175">Coiled coil</keyword>
<dbReference type="SMART" id="SM00086">
    <property type="entry name" value="PAC"/>
    <property type="match status" value="1"/>
</dbReference>
<dbReference type="CDD" id="cd00082">
    <property type="entry name" value="HisKA"/>
    <property type="match status" value="1"/>
</dbReference>
<feature type="modified residue" description="4-aspartylphosphate" evidence="5">
    <location>
        <position position="442"/>
    </location>
</feature>
<dbReference type="InterPro" id="IPR001610">
    <property type="entry name" value="PAC"/>
</dbReference>
<dbReference type="PROSITE" id="PS50109">
    <property type="entry name" value="HIS_KIN"/>
    <property type="match status" value="1"/>
</dbReference>
<evidence type="ECO:0000313" key="12">
    <source>
        <dbReference type="Proteomes" id="UP001152321"/>
    </source>
</evidence>
<dbReference type="Proteomes" id="UP001152321">
    <property type="component" value="Unassembled WGS sequence"/>
</dbReference>
<keyword evidence="12" id="KW-1185">Reference proteome</keyword>
<dbReference type="CDD" id="cd17546">
    <property type="entry name" value="REC_hyHK_CKI1_RcsC-like"/>
    <property type="match status" value="1"/>
</dbReference>
<dbReference type="Gene3D" id="3.40.50.2300">
    <property type="match status" value="1"/>
</dbReference>
<protein>
    <recommendedName>
        <fullName evidence="2">histidine kinase</fullName>
        <ecNumber evidence="2">2.7.13.3</ecNumber>
    </recommendedName>
</protein>
<dbReference type="CDD" id="cd16922">
    <property type="entry name" value="HATPase_EvgS-ArcB-TorS-like"/>
    <property type="match status" value="1"/>
</dbReference>
<evidence type="ECO:0000256" key="2">
    <source>
        <dbReference type="ARBA" id="ARBA00012438"/>
    </source>
</evidence>
<keyword evidence="11" id="KW-0067">ATP-binding</keyword>
<dbReference type="PROSITE" id="PS50113">
    <property type="entry name" value="PAC"/>
    <property type="match status" value="1"/>
</dbReference>
<feature type="domain" description="Histidine kinase" evidence="7">
    <location>
        <begin position="142"/>
        <end position="362"/>
    </location>
</feature>
<evidence type="ECO:0000256" key="1">
    <source>
        <dbReference type="ARBA" id="ARBA00000085"/>
    </source>
</evidence>
<dbReference type="SUPFAM" id="SSF55785">
    <property type="entry name" value="PYP-like sensor domain (PAS domain)"/>
    <property type="match status" value="1"/>
</dbReference>
<dbReference type="SUPFAM" id="SSF52172">
    <property type="entry name" value="CheY-like"/>
    <property type="match status" value="1"/>
</dbReference>
<gene>
    <name evidence="11" type="ORF">NWE73_02420</name>
</gene>
<dbReference type="CDD" id="cd00130">
    <property type="entry name" value="PAS"/>
    <property type="match status" value="1"/>
</dbReference>
<dbReference type="InterPro" id="IPR005467">
    <property type="entry name" value="His_kinase_dom"/>
</dbReference>
<dbReference type="PROSITE" id="PS50112">
    <property type="entry name" value="PAS"/>
    <property type="match status" value="1"/>
</dbReference>
<dbReference type="PRINTS" id="PR00344">
    <property type="entry name" value="BCTRLSENSOR"/>
</dbReference>
<dbReference type="NCBIfam" id="TIGR00229">
    <property type="entry name" value="sensory_box"/>
    <property type="match status" value="1"/>
</dbReference>
<feature type="domain" description="Response regulatory" evidence="8">
    <location>
        <begin position="393"/>
        <end position="512"/>
    </location>
</feature>
<reference evidence="11" key="1">
    <citation type="submission" date="2022-08" db="EMBL/GenBank/DDBJ databases">
        <title>Novel Bdellovibrio Species Isolated from Svalbard: Designation Bdellovibrio svalbardensis.</title>
        <authorList>
            <person name="Mitchell R.J."/>
            <person name="Choi S.Y."/>
        </authorList>
    </citation>
    <scope>NUCLEOTIDE SEQUENCE</scope>
    <source>
        <strain evidence="11">PAP01</strain>
    </source>
</reference>
<dbReference type="SMART" id="SM00448">
    <property type="entry name" value="REC"/>
    <property type="match status" value="1"/>
</dbReference>
<dbReference type="InterPro" id="IPR036097">
    <property type="entry name" value="HisK_dim/P_sf"/>
</dbReference>
<dbReference type="InterPro" id="IPR000700">
    <property type="entry name" value="PAS-assoc_C"/>
</dbReference>
<dbReference type="Pfam" id="PF13426">
    <property type="entry name" value="PAS_9"/>
    <property type="match status" value="1"/>
</dbReference>
<dbReference type="InterPro" id="IPR003661">
    <property type="entry name" value="HisK_dim/P_dom"/>
</dbReference>
<dbReference type="Gene3D" id="1.10.287.130">
    <property type="match status" value="1"/>
</dbReference>
<dbReference type="PROSITE" id="PS50110">
    <property type="entry name" value="RESPONSE_REGULATORY"/>
    <property type="match status" value="1"/>
</dbReference>
<feature type="coiled-coil region" evidence="6">
    <location>
        <begin position="105"/>
        <end position="132"/>
    </location>
</feature>
<feature type="domain" description="PAS" evidence="9">
    <location>
        <begin position="2"/>
        <end position="44"/>
    </location>
</feature>
<evidence type="ECO:0000313" key="11">
    <source>
        <dbReference type="EMBL" id="MDG0815199.1"/>
    </source>
</evidence>
<dbReference type="GO" id="GO:0005524">
    <property type="term" value="F:ATP binding"/>
    <property type="evidence" value="ECO:0007669"/>
    <property type="project" value="UniProtKB-KW"/>
</dbReference>
<evidence type="ECO:0000256" key="6">
    <source>
        <dbReference type="SAM" id="Coils"/>
    </source>
</evidence>
<evidence type="ECO:0000259" key="9">
    <source>
        <dbReference type="PROSITE" id="PS50112"/>
    </source>
</evidence>
<dbReference type="SMART" id="SM00388">
    <property type="entry name" value="HisKA"/>
    <property type="match status" value="1"/>
</dbReference>